<dbReference type="InterPro" id="IPR036047">
    <property type="entry name" value="F-box-like_dom_sf"/>
</dbReference>
<dbReference type="Pfam" id="PF24758">
    <property type="entry name" value="LRR_At5g56370"/>
    <property type="match status" value="1"/>
</dbReference>
<dbReference type="Gene3D" id="3.80.10.10">
    <property type="entry name" value="Ribonuclease Inhibitor"/>
    <property type="match status" value="2"/>
</dbReference>
<sequence length="423" mass="48181">MEGACKSSKFEPEDFISGMPDIVVTNILNRLPLQEAVRTGILAKNWRLKWTMLSQLVLDKNFYNYLLRRKAEKNYGTIISRLLLHLKGVITKFVIYAGRRILNDEDINHLLLFLCRNGIKDLTLYNDQKAPLELPIHLFSCMELKRLVLTGCRFDPPTSFHGFPSLLSLELYNVRLKNGKFGQFFTHCPTLETLDMDFTNSPGKVKLVEIAKLKNLKILSLSLYNLDNPKIRSSIIFELAGCLPQLQELHLDFWYTEFIVDVAKRGLPVTFPCVKTLSISRINVGTGMNSLCALEIISSFPNLQSFEIRETKWLFLQNIVPTTGVHLPEVDYSTTGLLQLRSVVLGVVIGSDDELCLIEHVLARSPFLKKIVIHYHSEYDEPLFARKLLKLHRASPLAEIDLVDGGMKLNRLLESSGDNFDDD</sequence>
<dbReference type="AlphaFoldDB" id="A0AAP0C6H5"/>
<dbReference type="SUPFAM" id="SSF81383">
    <property type="entry name" value="F-box domain"/>
    <property type="match status" value="1"/>
</dbReference>
<comment type="caution">
    <text evidence="2">The sequence shown here is derived from an EMBL/GenBank/DDBJ whole genome shotgun (WGS) entry which is preliminary data.</text>
</comment>
<dbReference type="EMBL" id="JBCNJP010000027">
    <property type="protein sequence ID" value="KAK9051169.1"/>
    <property type="molecule type" value="Genomic_DNA"/>
</dbReference>
<dbReference type="PANTHER" id="PTHR31639">
    <property type="entry name" value="F-BOX PROTEIN-LIKE"/>
    <property type="match status" value="1"/>
</dbReference>
<dbReference type="Proteomes" id="UP001408789">
    <property type="component" value="Unassembled WGS sequence"/>
</dbReference>
<dbReference type="PANTHER" id="PTHR31639:SF312">
    <property type="entry name" value="CYCLIN-LIKE F-BOX"/>
    <property type="match status" value="1"/>
</dbReference>
<dbReference type="InterPro" id="IPR055411">
    <property type="entry name" value="LRR_FXL15/At3g58940/PEG3-like"/>
</dbReference>
<reference evidence="2 3" key="1">
    <citation type="submission" date="2024-04" db="EMBL/GenBank/DDBJ databases">
        <title>The reference genome of an endangered Asteraceae, Deinandra increscens subsp. villosa, native to the Central Coast of California.</title>
        <authorList>
            <person name="Guilliams M."/>
            <person name="Hasenstab-Lehman K."/>
            <person name="Meyer R."/>
            <person name="Mcevoy S."/>
        </authorList>
    </citation>
    <scope>NUCLEOTIDE SEQUENCE [LARGE SCALE GENOMIC DNA]</scope>
    <source>
        <tissue evidence="2">Leaf</tissue>
    </source>
</reference>
<evidence type="ECO:0000313" key="3">
    <source>
        <dbReference type="Proteomes" id="UP001408789"/>
    </source>
</evidence>
<protein>
    <recommendedName>
        <fullName evidence="1">F-box/LRR-repeat protein 15/At3g58940/PEG3-like LRR domain-containing protein</fullName>
    </recommendedName>
</protein>
<dbReference type="SUPFAM" id="SSF52047">
    <property type="entry name" value="RNI-like"/>
    <property type="match status" value="1"/>
</dbReference>
<gene>
    <name evidence="2" type="ORF">SSX86_027795</name>
</gene>
<proteinExistence type="predicted"/>
<feature type="domain" description="F-box/LRR-repeat protein 15/At3g58940/PEG3-like LRR" evidence="1">
    <location>
        <begin position="110"/>
        <end position="207"/>
    </location>
</feature>
<name>A0AAP0C6H5_9ASTR</name>
<accession>A0AAP0C6H5</accession>
<dbReference type="InterPro" id="IPR032675">
    <property type="entry name" value="LRR_dom_sf"/>
</dbReference>
<keyword evidence="3" id="KW-1185">Reference proteome</keyword>
<organism evidence="2 3">
    <name type="scientific">Deinandra increscens subsp. villosa</name>
    <dbReference type="NCBI Taxonomy" id="3103831"/>
    <lineage>
        <taxon>Eukaryota</taxon>
        <taxon>Viridiplantae</taxon>
        <taxon>Streptophyta</taxon>
        <taxon>Embryophyta</taxon>
        <taxon>Tracheophyta</taxon>
        <taxon>Spermatophyta</taxon>
        <taxon>Magnoliopsida</taxon>
        <taxon>eudicotyledons</taxon>
        <taxon>Gunneridae</taxon>
        <taxon>Pentapetalae</taxon>
        <taxon>asterids</taxon>
        <taxon>campanulids</taxon>
        <taxon>Asterales</taxon>
        <taxon>Asteraceae</taxon>
        <taxon>Asteroideae</taxon>
        <taxon>Heliantheae alliance</taxon>
        <taxon>Madieae</taxon>
        <taxon>Madiinae</taxon>
        <taxon>Deinandra</taxon>
    </lineage>
</organism>
<evidence type="ECO:0000259" key="1">
    <source>
        <dbReference type="Pfam" id="PF24758"/>
    </source>
</evidence>
<evidence type="ECO:0000313" key="2">
    <source>
        <dbReference type="EMBL" id="KAK9051169.1"/>
    </source>
</evidence>